<name>A0A5J4VMD8_9EUKA</name>
<gene>
    <name evidence="1" type="ORF">EZS28_020682</name>
</gene>
<comment type="caution">
    <text evidence="1">The sequence shown here is derived from an EMBL/GenBank/DDBJ whole genome shotgun (WGS) entry which is preliminary data.</text>
</comment>
<accession>A0A5J4VMD8</accession>
<proteinExistence type="predicted"/>
<sequence length="465" mass="52979">MLFTQLGSGSRSSTSRAIDYSIQLRKHGLWGFVRSTYIIRFDPYFVLHVQIISSMFDLRIQSGYLLFATFYFGLANLCNGSVNRIRARYSKTTANNGSESSLDDGHRQTSPTLKEKIGKYSYGQIDVTNKYKIQSSSSSDIPILMDLNKQKVIKDHFMEEYGYVRLVAELWDFESNEDVALQNTAIFTEVTITQVESLKNKQKLKHSQLASESYSSISFSQGNPLAQIKLVKRKYEIEVQKEQLEKQLLSLLSGQYYAEKSRLAQFNTIEDMKIAYDIKATFEENEKVDIDRADLLNYQINLIKRDKFFQESSWGGANVIFIVTLIEPAQSKEKKSLAKIAIESAVAVDQGVGVWEASLVSAVDTQSECESRLKRVYQGAQTEVELCQNQKDRYKKKGGFDRFNLGIIKVNQQMRTFDLQVLVSGQLALPQKDSIIDRTNQAIQKIIFEHVQVSGQKTLLLNLQT</sequence>
<evidence type="ECO:0000313" key="2">
    <source>
        <dbReference type="Proteomes" id="UP000324800"/>
    </source>
</evidence>
<reference evidence="1 2" key="1">
    <citation type="submission" date="2019-03" db="EMBL/GenBank/DDBJ databases">
        <title>Single cell metagenomics reveals metabolic interactions within the superorganism composed of flagellate Streblomastix strix and complex community of Bacteroidetes bacteria on its surface.</title>
        <authorList>
            <person name="Treitli S.C."/>
            <person name="Kolisko M."/>
            <person name="Husnik F."/>
            <person name="Keeling P."/>
            <person name="Hampl V."/>
        </authorList>
    </citation>
    <scope>NUCLEOTIDE SEQUENCE [LARGE SCALE GENOMIC DNA]</scope>
    <source>
        <strain evidence="1">ST1C</strain>
    </source>
</reference>
<evidence type="ECO:0000313" key="1">
    <source>
        <dbReference type="EMBL" id="KAA6383792.1"/>
    </source>
</evidence>
<organism evidence="1 2">
    <name type="scientific">Streblomastix strix</name>
    <dbReference type="NCBI Taxonomy" id="222440"/>
    <lineage>
        <taxon>Eukaryota</taxon>
        <taxon>Metamonada</taxon>
        <taxon>Preaxostyla</taxon>
        <taxon>Oxymonadida</taxon>
        <taxon>Streblomastigidae</taxon>
        <taxon>Streblomastix</taxon>
    </lineage>
</organism>
<protein>
    <submittedName>
        <fullName evidence="1">Uncharacterized protein</fullName>
    </submittedName>
</protein>
<dbReference type="Proteomes" id="UP000324800">
    <property type="component" value="Unassembled WGS sequence"/>
</dbReference>
<dbReference type="EMBL" id="SNRW01006069">
    <property type="protein sequence ID" value="KAA6383792.1"/>
    <property type="molecule type" value="Genomic_DNA"/>
</dbReference>
<dbReference type="AlphaFoldDB" id="A0A5J4VMD8"/>